<accession>A0A1A8XNR8</accession>
<dbReference type="GO" id="GO:0004594">
    <property type="term" value="F:pantothenate kinase activity"/>
    <property type="evidence" value="ECO:0007669"/>
    <property type="project" value="UniProtKB-UniRule"/>
</dbReference>
<evidence type="ECO:0000256" key="11">
    <source>
        <dbReference type="ARBA" id="ARBA00022840"/>
    </source>
</evidence>
<evidence type="ECO:0000256" key="16">
    <source>
        <dbReference type="HAMAP-Rule" id="MF_01274"/>
    </source>
</evidence>
<comment type="cofactor">
    <cofactor evidence="16">
        <name>NH4(+)</name>
        <dbReference type="ChEBI" id="CHEBI:28938"/>
    </cofactor>
    <cofactor evidence="16">
        <name>K(+)</name>
        <dbReference type="ChEBI" id="CHEBI:29103"/>
    </cofactor>
    <text evidence="16">A monovalent cation. Ammonium or potassium.</text>
</comment>
<comment type="function">
    <text evidence="16">Catalyzes the phosphorylation of pantothenate (Pan), the first step in CoA biosynthesis.</text>
</comment>
<organism evidence="17 18">
    <name type="scientific">Candidatus Propionivibrio aalborgensis</name>
    <dbReference type="NCBI Taxonomy" id="1860101"/>
    <lineage>
        <taxon>Bacteria</taxon>
        <taxon>Pseudomonadati</taxon>
        <taxon>Pseudomonadota</taxon>
        <taxon>Betaproteobacteria</taxon>
        <taxon>Rhodocyclales</taxon>
        <taxon>Rhodocyclaceae</taxon>
        <taxon>Propionivibrio</taxon>
    </lineage>
</organism>
<feature type="active site" description="Proton acceptor" evidence="16">
    <location>
        <position position="100"/>
    </location>
</feature>
<dbReference type="GO" id="GO:0005737">
    <property type="term" value="C:cytoplasm"/>
    <property type="evidence" value="ECO:0007669"/>
    <property type="project" value="UniProtKB-SubCell"/>
</dbReference>
<evidence type="ECO:0000256" key="3">
    <source>
        <dbReference type="ARBA" id="ARBA00004496"/>
    </source>
</evidence>
<feature type="binding site" evidence="16">
    <location>
        <position position="123"/>
    </location>
    <ligand>
        <name>ATP</name>
        <dbReference type="ChEBI" id="CHEBI:30616"/>
    </ligand>
</feature>
<comment type="subcellular location">
    <subcellularLocation>
        <location evidence="3 16">Cytoplasm</location>
    </subcellularLocation>
</comment>
<evidence type="ECO:0000256" key="9">
    <source>
        <dbReference type="ARBA" id="ARBA00022741"/>
    </source>
</evidence>
<evidence type="ECO:0000256" key="4">
    <source>
        <dbReference type="ARBA" id="ARBA00005225"/>
    </source>
</evidence>
<dbReference type="GO" id="GO:0015937">
    <property type="term" value="P:coenzyme A biosynthetic process"/>
    <property type="evidence" value="ECO:0007669"/>
    <property type="project" value="UniProtKB-UniRule"/>
</dbReference>
<name>A0A1A8XNR8_9RHOO</name>
<dbReference type="PANTHER" id="PTHR34265:SF1">
    <property type="entry name" value="TYPE III PANTOTHENATE KINASE"/>
    <property type="match status" value="1"/>
</dbReference>
<evidence type="ECO:0000256" key="15">
    <source>
        <dbReference type="ARBA" id="ARBA00040883"/>
    </source>
</evidence>
<dbReference type="EMBL" id="FLQY01000067">
    <property type="protein sequence ID" value="SBT05598.1"/>
    <property type="molecule type" value="Genomic_DNA"/>
</dbReference>
<feature type="binding site" evidence="16">
    <location>
        <position position="91"/>
    </location>
    <ligand>
        <name>substrate</name>
    </ligand>
</feature>
<keyword evidence="11 16" id="KW-0067">ATP-binding</keyword>
<dbReference type="AlphaFoldDB" id="A0A1A8XNR8"/>
<comment type="similarity">
    <text evidence="14 16">Belongs to the type III pantothenate kinase family.</text>
</comment>
<dbReference type="PANTHER" id="PTHR34265">
    <property type="entry name" value="TYPE III PANTOTHENATE KINASE"/>
    <property type="match status" value="1"/>
</dbReference>
<dbReference type="GO" id="GO:0005524">
    <property type="term" value="F:ATP binding"/>
    <property type="evidence" value="ECO:0007669"/>
    <property type="project" value="UniProtKB-UniRule"/>
</dbReference>
<dbReference type="SUPFAM" id="SSF53067">
    <property type="entry name" value="Actin-like ATPase domain"/>
    <property type="match status" value="2"/>
</dbReference>
<dbReference type="InterPro" id="IPR043129">
    <property type="entry name" value="ATPase_NBD"/>
</dbReference>
<comment type="caution">
    <text evidence="16">Lacks conserved residue(s) required for the propagation of feature annotation.</text>
</comment>
<evidence type="ECO:0000256" key="2">
    <source>
        <dbReference type="ARBA" id="ARBA00001958"/>
    </source>
</evidence>
<comment type="pathway">
    <text evidence="4 16">Cofactor biosynthesis; coenzyme A biosynthesis; CoA from (R)-pantothenate: step 1/5.</text>
</comment>
<sequence length="243" mass="25187">MNLIAIDAGNTRIKWGVHDGAIWIARGALPTSEAASLSEVSAGWPGAARIVACNVAGQVVEDVIGTALGTRFPAPLWLRSSAGICGVRNAYDQPGSLGADRWAALIGARGLSSTDCLVVGAGTATTVDWLDASGVFRGGLILPGIDLMRASLARDTAQLPLAEGSFSTTPQNTADAIVSGCLHAQVGAIERMFSGLPASQETRCLLTGGAAHRIAPHLRIPFKLTENLVLDGLIRFAVMHPSK</sequence>
<evidence type="ECO:0000313" key="17">
    <source>
        <dbReference type="EMBL" id="SBT05598.1"/>
    </source>
</evidence>
<keyword evidence="9 16" id="KW-0547">Nucleotide-binding</keyword>
<dbReference type="NCBIfam" id="TIGR00671">
    <property type="entry name" value="baf"/>
    <property type="match status" value="1"/>
</dbReference>
<comment type="catalytic activity">
    <reaction evidence="1 16">
        <text>(R)-pantothenate + ATP = (R)-4'-phosphopantothenate + ADP + H(+)</text>
        <dbReference type="Rhea" id="RHEA:16373"/>
        <dbReference type="ChEBI" id="CHEBI:10986"/>
        <dbReference type="ChEBI" id="CHEBI:15378"/>
        <dbReference type="ChEBI" id="CHEBI:29032"/>
        <dbReference type="ChEBI" id="CHEBI:30616"/>
        <dbReference type="ChEBI" id="CHEBI:456216"/>
        <dbReference type="EC" id="2.7.1.33"/>
    </reaction>
</comment>
<comment type="cofactor">
    <cofactor evidence="2">
        <name>K(+)</name>
        <dbReference type="ChEBI" id="CHEBI:29103"/>
    </cofactor>
</comment>
<dbReference type="InterPro" id="IPR004619">
    <property type="entry name" value="Type_III_PanK"/>
</dbReference>
<reference evidence="17 18" key="1">
    <citation type="submission" date="2016-06" db="EMBL/GenBank/DDBJ databases">
        <authorList>
            <person name="Kjaerup R.B."/>
            <person name="Dalgaard T.S."/>
            <person name="Juul-Madsen H.R."/>
        </authorList>
    </citation>
    <scope>NUCLEOTIDE SEQUENCE [LARGE SCALE GENOMIC DNA]</scope>
    <source>
        <strain evidence="17">2</strain>
    </source>
</reference>
<keyword evidence="7 16" id="KW-0963">Cytoplasm</keyword>
<evidence type="ECO:0000256" key="8">
    <source>
        <dbReference type="ARBA" id="ARBA00022679"/>
    </source>
</evidence>
<feature type="binding site" evidence="16">
    <location>
        <position position="173"/>
    </location>
    <ligand>
        <name>substrate</name>
    </ligand>
</feature>
<dbReference type="EC" id="2.7.1.33" evidence="6 16"/>
<feature type="binding site" evidence="16">
    <location>
        <begin position="7"/>
        <end position="14"/>
    </location>
    <ligand>
        <name>ATP</name>
        <dbReference type="ChEBI" id="CHEBI:30616"/>
    </ligand>
</feature>
<evidence type="ECO:0000256" key="7">
    <source>
        <dbReference type="ARBA" id="ARBA00022490"/>
    </source>
</evidence>
<keyword evidence="8 16" id="KW-0808">Transferase</keyword>
<gene>
    <name evidence="16 17" type="primary">coaX</name>
    <name evidence="17" type="ORF">PROAA_1590003</name>
</gene>
<keyword evidence="13 16" id="KW-0173">Coenzyme A biosynthesis</keyword>
<dbReference type="Proteomes" id="UP000199600">
    <property type="component" value="Unassembled WGS sequence"/>
</dbReference>
<dbReference type="HAMAP" id="MF_01274">
    <property type="entry name" value="Pantothen_kinase_3"/>
    <property type="match status" value="1"/>
</dbReference>
<comment type="subunit">
    <text evidence="5 16">Homodimer.</text>
</comment>
<dbReference type="UniPathway" id="UPA00241">
    <property type="reaction ID" value="UER00352"/>
</dbReference>
<dbReference type="RefSeq" id="WP_186410222.1">
    <property type="nucleotide sequence ID" value="NZ_FLQY01000067.1"/>
</dbReference>
<evidence type="ECO:0000313" key="18">
    <source>
        <dbReference type="Proteomes" id="UP000199600"/>
    </source>
</evidence>
<protein>
    <recommendedName>
        <fullName evidence="15 16">Type III pantothenate kinase</fullName>
        <ecNumber evidence="6 16">2.7.1.33</ecNumber>
    </recommendedName>
    <alternativeName>
        <fullName evidence="16">PanK-III</fullName>
    </alternativeName>
    <alternativeName>
        <fullName evidence="16">Pantothenic acid kinase</fullName>
    </alternativeName>
</protein>
<keyword evidence="12 16" id="KW-0630">Potassium</keyword>
<evidence type="ECO:0000256" key="14">
    <source>
        <dbReference type="ARBA" id="ARBA00038036"/>
    </source>
</evidence>
<evidence type="ECO:0000256" key="12">
    <source>
        <dbReference type="ARBA" id="ARBA00022958"/>
    </source>
</evidence>
<evidence type="ECO:0000256" key="6">
    <source>
        <dbReference type="ARBA" id="ARBA00012102"/>
    </source>
</evidence>
<dbReference type="Pfam" id="PF03309">
    <property type="entry name" value="Pan_kinase"/>
    <property type="match status" value="1"/>
</dbReference>
<proteinExistence type="inferred from homology"/>
<feature type="binding site" evidence="16">
    <location>
        <begin position="98"/>
        <end position="101"/>
    </location>
    <ligand>
        <name>substrate</name>
    </ligand>
</feature>
<evidence type="ECO:0000256" key="13">
    <source>
        <dbReference type="ARBA" id="ARBA00022993"/>
    </source>
</evidence>
<dbReference type="CDD" id="cd24015">
    <property type="entry name" value="ASKHA_NBD_PanK-III"/>
    <property type="match status" value="1"/>
</dbReference>
<keyword evidence="10 16" id="KW-0418">Kinase</keyword>
<evidence type="ECO:0000256" key="10">
    <source>
        <dbReference type="ARBA" id="ARBA00022777"/>
    </source>
</evidence>
<evidence type="ECO:0000256" key="5">
    <source>
        <dbReference type="ARBA" id="ARBA00011738"/>
    </source>
</evidence>
<evidence type="ECO:0000256" key="1">
    <source>
        <dbReference type="ARBA" id="ARBA00001206"/>
    </source>
</evidence>
<dbReference type="Gene3D" id="3.30.420.40">
    <property type="match status" value="2"/>
</dbReference>
<keyword evidence="18" id="KW-1185">Reference proteome</keyword>